<gene>
    <name evidence="2" type="ORF">MCOR_22526</name>
</gene>
<protein>
    <submittedName>
        <fullName evidence="2">Uncharacterized protein</fullName>
    </submittedName>
</protein>
<evidence type="ECO:0000313" key="2">
    <source>
        <dbReference type="EMBL" id="CAC5387160.1"/>
    </source>
</evidence>
<evidence type="ECO:0000256" key="1">
    <source>
        <dbReference type="SAM" id="MobiDB-lite"/>
    </source>
</evidence>
<evidence type="ECO:0000313" key="3">
    <source>
        <dbReference type="Proteomes" id="UP000507470"/>
    </source>
</evidence>
<keyword evidence="3" id="KW-1185">Reference proteome</keyword>
<feature type="compositionally biased region" description="Polar residues" evidence="1">
    <location>
        <begin position="180"/>
        <end position="193"/>
    </location>
</feature>
<dbReference type="AlphaFoldDB" id="A0A6J8BW94"/>
<proteinExistence type="predicted"/>
<accession>A0A6J8BW94</accession>
<dbReference type="Proteomes" id="UP000507470">
    <property type="component" value="Unassembled WGS sequence"/>
</dbReference>
<organism evidence="2 3">
    <name type="scientific">Mytilus coruscus</name>
    <name type="common">Sea mussel</name>
    <dbReference type="NCBI Taxonomy" id="42192"/>
    <lineage>
        <taxon>Eukaryota</taxon>
        <taxon>Metazoa</taxon>
        <taxon>Spiralia</taxon>
        <taxon>Lophotrochozoa</taxon>
        <taxon>Mollusca</taxon>
        <taxon>Bivalvia</taxon>
        <taxon>Autobranchia</taxon>
        <taxon>Pteriomorphia</taxon>
        <taxon>Mytilida</taxon>
        <taxon>Mytiloidea</taxon>
        <taxon>Mytilidae</taxon>
        <taxon>Mytilinae</taxon>
        <taxon>Mytilus</taxon>
    </lineage>
</organism>
<dbReference type="EMBL" id="CACVKT020003982">
    <property type="protein sequence ID" value="CAC5387160.1"/>
    <property type="molecule type" value="Genomic_DNA"/>
</dbReference>
<reference evidence="2 3" key="1">
    <citation type="submission" date="2020-06" db="EMBL/GenBank/DDBJ databases">
        <authorList>
            <person name="Li R."/>
            <person name="Bekaert M."/>
        </authorList>
    </citation>
    <scope>NUCLEOTIDE SEQUENCE [LARGE SCALE GENOMIC DNA]</scope>
    <source>
        <strain evidence="3">wild</strain>
    </source>
</reference>
<sequence>MLNLMIQYQKSLRTNDNKLDSSVELLKNTSQLIKNFRDCRPLTDISNDISDDRLKVNDDELHFFKEWKTSVIKDNKLSNKEKCLISHQTRQDISSLIIGFKHFCINKPTRYSGSSIIPSRINTDPIENIFCQERSLHNGACTNPTYLGYCNTMNSVILGESTISRKSNTGGHNADPFSYHTKNPLNPSKKQRH</sequence>
<name>A0A6J8BW94_MYTCO</name>
<feature type="region of interest" description="Disordered" evidence="1">
    <location>
        <begin position="167"/>
        <end position="193"/>
    </location>
</feature>